<dbReference type="RefSeq" id="WP_150079719.1">
    <property type="nucleotide sequence ID" value="NZ_VWOX01000027.1"/>
</dbReference>
<evidence type="ECO:0000313" key="1">
    <source>
        <dbReference type="EMBL" id="KAA5538722.1"/>
    </source>
</evidence>
<organism evidence="1 2">
    <name type="scientific">Roseiconus nitratireducens</name>
    <dbReference type="NCBI Taxonomy" id="2605748"/>
    <lineage>
        <taxon>Bacteria</taxon>
        <taxon>Pseudomonadati</taxon>
        <taxon>Planctomycetota</taxon>
        <taxon>Planctomycetia</taxon>
        <taxon>Pirellulales</taxon>
        <taxon>Pirellulaceae</taxon>
        <taxon>Roseiconus</taxon>
    </lineage>
</organism>
<accession>A0A5M6CXJ6</accession>
<name>A0A5M6CXJ6_9BACT</name>
<reference evidence="1 2" key="1">
    <citation type="submission" date="2019-08" db="EMBL/GenBank/DDBJ databases">
        <authorList>
            <person name="Dhanesh K."/>
            <person name="Kumar G."/>
            <person name="Sasikala C."/>
            <person name="Venkata Ramana C."/>
        </authorList>
    </citation>
    <scope>NUCLEOTIDE SEQUENCE [LARGE SCALE GENOMIC DNA]</scope>
    <source>
        <strain evidence="1 2">JC645</strain>
    </source>
</reference>
<evidence type="ECO:0000313" key="2">
    <source>
        <dbReference type="Proteomes" id="UP000324479"/>
    </source>
</evidence>
<dbReference type="EMBL" id="VWOX01000027">
    <property type="protein sequence ID" value="KAA5538722.1"/>
    <property type="molecule type" value="Genomic_DNA"/>
</dbReference>
<proteinExistence type="predicted"/>
<protein>
    <submittedName>
        <fullName evidence="1">DUF2513 domain-containing protein</fullName>
    </submittedName>
</protein>
<dbReference type="InterPro" id="IPR019650">
    <property type="entry name" value="DUF2513"/>
</dbReference>
<gene>
    <name evidence="1" type="ORF">FYK55_26790</name>
</gene>
<keyword evidence="2" id="KW-1185">Reference proteome</keyword>
<dbReference type="AlphaFoldDB" id="A0A5M6CXJ6"/>
<sequence length="123" mass="13869">MKRDMELVRNIALSVRNHPKWPYAKDLQKLLEVEPDVITEHLWMMRDGGLLDTEMTADLSGFATLHLPVRLTWKGHDFADNVANDGVWKRVREVLQDNQVKSASFSVIARLAASQVASMVGLG</sequence>
<comment type="caution">
    <text evidence="1">The sequence shown here is derived from an EMBL/GenBank/DDBJ whole genome shotgun (WGS) entry which is preliminary data.</text>
</comment>
<dbReference type="Proteomes" id="UP000324479">
    <property type="component" value="Unassembled WGS sequence"/>
</dbReference>
<dbReference type="Pfam" id="PF10711">
    <property type="entry name" value="DUF2513"/>
    <property type="match status" value="1"/>
</dbReference>